<proteinExistence type="predicted"/>
<comment type="caution">
    <text evidence="2">The sequence shown here is derived from an EMBL/GenBank/DDBJ whole genome shotgun (WGS) entry which is preliminary data.</text>
</comment>
<protein>
    <submittedName>
        <fullName evidence="2">Uncharacterized protein</fullName>
    </submittedName>
</protein>
<feature type="compositionally biased region" description="Pro residues" evidence="1">
    <location>
        <begin position="142"/>
        <end position="151"/>
    </location>
</feature>
<feature type="compositionally biased region" description="Low complexity" evidence="1">
    <location>
        <begin position="67"/>
        <end position="80"/>
    </location>
</feature>
<feature type="compositionally biased region" description="Gly residues" evidence="1">
    <location>
        <begin position="165"/>
        <end position="176"/>
    </location>
</feature>
<feature type="compositionally biased region" description="Polar residues" evidence="1">
    <location>
        <begin position="306"/>
        <end position="322"/>
    </location>
</feature>
<accession>K0RHA2</accession>
<gene>
    <name evidence="2" type="ORF">THAOC_32927</name>
</gene>
<evidence type="ECO:0000313" key="3">
    <source>
        <dbReference type="Proteomes" id="UP000266841"/>
    </source>
</evidence>
<evidence type="ECO:0000313" key="2">
    <source>
        <dbReference type="EMBL" id="EJK48291.1"/>
    </source>
</evidence>
<organism evidence="2 3">
    <name type="scientific">Thalassiosira oceanica</name>
    <name type="common">Marine diatom</name>
    <dbReference type="NCBI Taxonomy" id="159749"/>
    <lineage>
        <taxon>Eukaryota</taxon>
        <taxon>Sar</taxon>
        <taxon>Stramenopiles</taxon>
        <taxon>Ochrophyta</taxon>
        <taxon>Bacillariophyta</taxon>
        <taxon>Coscinodiscophyceae</taxon>
        <taxon>Thalassiosirophycidae</taxon>
        <taxon>Thalassiosirales</taxon>
        <taxon>Thalassiosiraceae</taxon>
        <taxon>Thalassiosira</taxon>
    </lineage>
</organism>
<keyword evidence="3" id="KW-1185">Reference proteome</keyword>
<dbReference type="AlphaFoldDB" id="K0RHA2"/>
<name>K0RHA2_THAOC</name>
<feature type="compositionally biased region" description="Basic residues" evidence="1">
    <location>
        <begin position="57"/>
        <end position="66"/>
    </location>
</feature>
<feature type="region of interest" description="Disordered" evidence="1">
    <location>
        <begin position="306"/>
        <end position="348"/>
    </location>
</feature>
<feature type="compositionally biased region" description="Basic residues" evidence="1">
    <location>
        <begin position="109"/>
        <end position="124"/>
    </location>
</feature>
<dbReference type="Proteomes" id="UP000266841">
    <property type="component" value="Unassembled WGS sequence"/>
</dbReference>
<sequence>MADDRRTPPGLSPAASGLLNQLRHVDAAIDRERREAAHVTSSRLHLETCAASTRAEIRRRGRRARPRPSGGDAAAAASPGAGRGERPPRARAGGRPRGPDAVPPPPRRPGVRGPHRPRPVRRAATRGPPVDRRRGRAARVPPVGPAGPPPVRRGRGRGGRRPPVGTGGAPPGAEGGVGHDAHGPRGGGTITADTRYSQGPCRHRESSSVAKGKPADRTGVRSGGGQLNKFFRCPFNWARPHLPLRRADCSCSVKGLLDQDVDPSRIKEQADRLSAHVASTGILQLQPSRDVHAFLDEQITHVQHPSGLTHTTLGDMRTNLQRGSAAKKRAKSSRRLPPLRKRLGTGHSRRAASPWIVVNQPSLVHLAASHPRAASHWPQRTQAAADFPSLASRGGSTVTPKHSTQHSEQELKTAKLKEGVEDQMVLDYIGIEENSFEKVKFDTIDGLHKEDHELHKKLNIMIRICAKKDGRPSRV</sequence>
<evidence type="ECO:0000256" key="1">
    <source>
        <dbReference type="SAM" id="MobiDB-lite"/>
    </source>
</evidence>
<reference evidence="2 3" key="1">
    <citation type="journal article" date="2012" name="Genome Biol.">
        <title>Genome and low-iron response of an oceanic diatom adapted to chronic iron limitation.</title>
        <authorList>
            <person name="Lommer M."/>
            <person name="Specht M."/>
            <person name="Roy A.S."/>
            <person name="Kraemer L."/>
            <person name="Andreson R."/>
            <person name="Gutowska M.A."/>
            <person name="Wolf J."/>
            <person name="Bergner S.V."/>
            <person name="Schilhabel M.B."/>
            <person name="Klostermeier U.C."/>
            <person name="Beiko R.G."/>
            <person name="Rosenstiel P."/>
            <person name="Hippler M."/>
            <person name="Laroche J."/>
        </authorList>
    </citation>
    <scope>NUCLEOTIDE SEQUENCE [LARGE SCALE GENOMIC DNA]</scope>
    <source>
        <strain evidence="2 3">CCMP1005</strain>
    </source>
</reference>
<feature type="region of interest" description="Disordered" evidence="1">
    <location>
        <begin position="34"/>
        <end position="225"/>
    </location>
</feature>
<dbReference type="EMBL" id="AGNL01046040">
    <property type="protein sequence ID" value="EJK48291.1"/>
    <property type="molecule type" value="Genomic_DNA"/>
</dbReference>
<feature type="compositionally biased region" description="Basic residues" evidence="1">
    <location>
        <begin position="325"/>
        <end position="348"/>
    </location>
</feature>